<dbReference type="RefSeq" id="WP_105291537.1">
    <property type="nucleotide sequence ID" value="NZ_CP038085.1"/>
</dbReference>
<organism evidence="2 3">
    <name type="scientific">Paracoccus yeei</name>
    <dbReference type="NCBI Taxonomy" id="147645"/>
    <lineage>
        <taxon>Bacteria</taxon>
        <taxon>Pseudomonadati</taxon>
        <taxon>Pseudomonadota</taxon>
        <taxon>Alphaproteobacteria</taxon>
        <taxon>Rhodobacterales</taxon>
        <taxon>Paracoccaceae</taxon>
        <taxon>Paracoccus</taxon>
    </lineage>
</organism>
<proteinExistence type="predicted"/>
<dbReference type="EMBL" id="CP020442">
    <property type="protein sequence ID" value="AVI58338.1"/>
    <property type="molecule type" value="Genomic_DNA"/>
</dbReference>
<reference evidence="2" key="1">
    <citation type="submission" date="2017-12" db="EMBL/GenBank/DDBJ databases">
        <title>FDA dAtabase for Regulatory Grade micrObial Sequences (FDA-ARGOS): Supporting development and validation of Infectious Disease Dx tests.</title>
        <authorList>
            <person name="Campos J."/>
            <person name="Goldberg B."/>
            <person name="Tallon L."/>
            <person name="Sadzewicz L."/>
            <person name="Sengamalay N."/>
            <person name="Ott S."/>
            <person name="Godinez A."/>
            <person name="Nagaraj S."/>
            <person name="Vyas G."/>
            <person name="Aluvathingal J."/>
            <person name="Nadendla S."/>
            <person name="Geyer C."/>
            <person name="Nandy P."/>
            <person name="Hobson J."/>
            <person name="Sichtig H."/>
        </authorList>
    </citation>
    <scope>NUCLEOTIDE SEQUENCE</scope>
    <source>
        <strain evidence="2">FDAARGOS_252</strain>
    </source>
</reference>
<dbReference type="AlphaFoldDB" id="A0A2P1BUF4"/>
<protein>
    <recommendedName>
        <fullName evidence="1">Ribbon-helix-helix protein CopG domain-containing protein</fullName>
    </recommendedName>
</protein>
<dbReference type="InterPro" id="IPR002145">
    <property type="entry name" value="CopG"/>
</dbReference>
<name>A0A2P1BUF4_9RHOB</name>
<dbReference type="Pfam" id="PF01402">
    <property type="entry name" value="RHH_1"/>
    <property type="match status" value="1"/>
</dbReference>
<evidence type="ECO:0000259" key="1">
    <source>
        <dbReference type="Pfam" id="PF01402"/>
    </source>
</evidence>
<accession>A0A2P1BUF4</accession>
<dbReference type="GO" id="GO:0006355">
    <property type="term" value="P:regulation of DNA-templated transcription"/>
    <property type="evidence" value="ECO:0007669"/>
    <property type="project" value="InterPro"/>
</dbReference>
<dbReference type="KEGG" id="pye:A6J80_23650"/>
<keyword evidence="3" id="KW-1185">Reference proteome</keyword>
<gene>
    <name evidence="2" type="ORF">A6J80_23650</name>
</gene>
<dbReference type="Proteomes" id="UP000191257">
    <property type="component" value="Chromosome"/>
</dbReference>
<feature type="domain" description="Ribbon-helix-helix protein CopG" evidence="1">
    <location>
        <begin position="13"/>
        <end position="52"/>
    </location>
</feature>
<sequence>MAKMGRPPTDTEPVTIRMDRELLKAIDEYRRNQEDLPSRPEVVRRVMTNWLKDIAAEMPEAGASRDQDD</sequence>
<evidence type="ECO:0000313" key="2">
    <source>
        <dbReference type="EMBL" id="AVI58338.1"/>
    </source>
</evidence>
<evidence type="ECO:0000313" key="3">
    <source>
        <dbReference type="Proteomes" id="UP000191257"/>
    </source>
</evidence>